<dbReference type="EMBL" id="MT631338">
    <property type="protein sequence ID" value="QNO48391.1"/>
    <property type="molecule type" value="Genomic_DNA"/>
</dbReference>
<reference evidence="1" key="1">
    <citation type="submission" date="2020-06" db="EMBL/GenBank/DDBJ databases">
        <title>Unique genomic features of the anaerobic methanotrophic archaea.</title>
        <authorList>
            <person name="Chadwick G.L."/>
            <person name="Skennerton C.T."/>
            <person name="Laso-Perez R."/>
            <person name="Leu A.O."/>
            <person name="Speth D.R."/>
            <person name="Yu H."/>
            <person name="Morgan-Lang C."/>
            <person name="Hatzenpichler R."/>
            <person name="Goudeau D."/>
            <person name="Malmstrom R."/>
            <person name="Brazelton W.J."/>
            <person name="Woyke T."/>
            <person name="Hallam S.J."/>
            <person name="Tyson G.W."/>
            <person name="Wegener G."/>
            <person name="Boetius A."/>
            <person name="Orphan V."/>
        </authorList>
    </citation>
    <scope>NUCLEOTIDE SEQUENCE</scope>
</reference>
<organism evidence="1">
    <name type="scientific">Candidatus Methanogaster sp. ANME-2c ERB4</name>
    <dbReference type="NCBI Taxonomy" id="2759911"/>
    <lineage>
        <taxon>Archaea</taxon>
        <taxon>Methanobacteriati</taxon>
        <taxon>Methanobacteriota</taxon>
        <taxon>Stenosarchaea group</taxon>
        <taxon>Methanomicrobia</taxon>
        <taxon>Methanosarcinales</taxon>
        <taxon>ANME-2 cluster</taxon>
        <taxon>Candidatus Methanogasteraceae</taxon>
        <taxon>Candidatus Methanogaster</taxon>
    </lineage>
</organism>
<name>A0A7G9YK57_9EURY</name>
<accession>A0A7G9YK57</accession>
<protein>
    <submittedName>
        <fullName evidence="1">Uncharacterized protein</fullName>
    </submittedName>
</protein>
<sequence length="177" mass="20447">MIDHQFLVPVMRTLYHDKTVRSYCICHIGFHISKINLAVLKRHLRVACLHIDQLVNDRSSEVILVECLVPVGSVLLTEIGVLERTASDECTIPHKVHRVCNVFPDVFWQNRHRAADILHKRSIRAAHVYLNRVRIYYFCPVHALENDPPIRMLLHVRYGKGDIIGSYRLAVVPLCIL</sequence>
<proteinExistence type="predicted"/>
<gene>
    <name evidence="1" type="ORF">LCKLEDHE_00004</name>
</gene>
<dbReference type="AlphaFoldDB" id="A0A7G9YK57"/>
<evidence type="ECO:0000313" key="1">
    <source>
        <dbReference type="EMBL" id="QNO48391.1"/>
    </source>
</evidence>